<evidence type="ECO:0000313" key="7">
    <source>
        <dbReference type="Proteomes" id="UP001336020"/>
    </source>
</evidence>
<dbReference type="Proteomes" id="UP001336020">
    <property type="component" value="Unassembled WGS sequence"/>
</dbReference>
<name>A0ABU7LCE6_9NOCA</name>
<dbReference type="PROSITE" id="PS00211">
    <property type="entry name" value="ABC_TRANSPORTER_1"/>
    <property type="match status" value="1"/>
</dbReference>
<dbReference type="PANTHER" id="PTHR43776">
    <property type="entry name" value="TRANSPORT ATP-BINDING PROTEIN"/>
    <property type="match status" value="1"/>
</dbReference>
<dbReference type="EMBL" id="JAUTXY010000007">
    <property type="protein sequence ID" value="MEE2059225.1"/>
    <property type="molecule type" value="Genomic_DNA"/>
</dbReference>
<keyword evidence="3" id="KW-0547">Nucleotide-binding</keyword>
<dbReference type="InterPro" id="IPR003593">
    <property type="entry name" value="AAA+_ATPase"/>
</dbReference>
<evidence type="ECO:0000256" key="1">
    <source>
        <dbReference type="ARBA" id="ARBA00005417"/>
    </source>
</evidence>
<dbReference type="SUPFAM" id="SSF52540">
    <property type="entry name" value="P-loop containing nucleoside triphosphate hydrolases"/>
    <property type="match status" value="1"/>
</dbReference>
<keyword evidence="2" id="KW-0813">Transport</keyword>
<accession>A0ABU7LCE6</accession>
<dbReference type="InterPro" id="IPR003439">
    <property type="entry name" value="ABC_transporter-like_ATP-bd"/>
</dbReference>
<dbReference type="InterPro" id="IPR013563">
    <property type="entry name" value="Oligopep_ABC_C"/>
</dbReference>
<reference evidence="6 7" key="1">
    <citation type="submission" date="2023-07" db="EMBL/GenBank/DDBJ databases">
        <authorList>
            <person name="Girao M."/>
            <person name="Carvalho M.F."/>
        </authorList>
    </citation>
    <scope>NUCLEOTIDE SEQUENCE [LARGE SCALE GENOMIC DNA]</scope>
    <source>
        <strain evidence="6 7">YIM65754</strain>
    </source>
</reference>
<dbReference type="RefSeq" id="WP_330134465.1">
    <property type="nucleotide sequence ID" value="NZ_JAUTXY010000007.1"/>
</dbReference>
<comment type="caution">
    <text evidence="6">The sequence shown here is derived from an EMBL/GenBank/DDBJ whole genome shotgun (WGS) entry which is preliminary data.</text>
</comment>
<sequence>MCPRRRVESGRNRAMSPILEVDGLMKSFVKKRNVFGLPAERTHAVKDVSFTLEKGRTRAIVGESGAGKSTVGRMVLRLAVPDEGSIRLFGDSILEMSAAQARKLRRRATMIFQDPFNSLDPRMLIGESVAEPLVLHTSLDRGGRERKVAELLERVGLRKDQIEKYPHEFSGGQLQRIAIARALATEPELIVCDEPVAALDVSIQAQVLNLLQDLQSERQISYVFISHDLALVKMFAHDVTVMRRGEIVESGPTEQIFDDPRETYTKELLSAMPVMNPRRRASRSKTVVTPSS</sequence>
<protein>
    <submittedName>
        <fullName evidence="6">ATP-binding cassette domain-containing protein</fullName>
    </submittedName>
</protein>
<feature type="domain" description="ABC transporter" evidence="5">
    <location>
        <begin position="29"/>
        <end position="269"/>
    </location>
</feature>
<evidence type="ECO:0000256" key="2">
    <source>
        <dbReference type="ARBA" id="ARBA00022448"/>
    </source>
</evidence>
<dbReference type="InterPro" id="IPR027417">
    <property type="entry name" value="P-loop_NTPase"/>
</dbReference>
<evidence type="ECO:0000256" key="4">
    <source>
        <dbReference type="ARBA" id="ARBA00022840"/>
    </source>
</evidence>
<keyword evidence="7" id="KW-1185">Reference proteome</keyword>
<gene>
    <name evidence="6" type="ORF">Q7514_17030</name>
</gene>
<dbReference type="Gene3D" id="3.40.50.300">
    <property type="entry name" value="P-loop containing nucleotide triphosphate hydrolases"/>
    <property type="match status" value="1"/>
</dbReference>
<comment type="similarity">
    <text evidence="1">Belongs to the ABC transporter superfamily.</text>
</comment>
<proteinExistence type="inferred from homology"/>
<dbReference type="PROSITE" id="PS50893">
    <property type="entry name" value="ABC_TRANSPORTER_2"/>
    <property type="match status" value="1"/>
</dbReference>
<keyword evidence="4 6" id="KW-0067">ATP-binding</keyword>
<evidence type="ECO:0000256" key="3">
    <source>
        <dbReference type="ARBA" id="ARBA00022741"/>
    </source>
</evidence>
<dbReference type="InterPro" id="IPR017871">
    <property type="entry name" value="ABC_transporter-like_CS"/>
</dbReference>
<dbReference type="CDD" id="cd03257">
    <property type="entry name" value="ABC_NikE_OppD_transporters"/>
    <property type="match status" value="1"/>
</dbReference>
<dbReference type="Pfam" id="PF08352">
    <property type="entry name" value="oligo_HPY"/>
    <property type="match status" value="1"/>
</dbReference>
<evidence type="ECO:0000259" key="5">
    <source>
        <dbReference type="PROSITE" id="PS50893"/>
    </source>
</evidence>
<dbReference type="SMART" id="SM00382">
    <property type="entry name" value="AAA"/>
    <property type="match status" value="1"/>
</dbReference>
<dbReference type="PANTHER" id="PTHR43776:SF7">
    <property type="entry name" value="D,D-DIPEPTIDE TRANSPORT ATP-BINDING PROTEIN DDPF-RELATED"/>
    <property type="match status" value="1"/>
</dbReference>
<dbReference type="Pfam" id="PF00005">
    <property type="entry name" value="ABC_tran"/>
    <property type="match status" value="1"/>
</dbReference>
<dbReference type="InterPro" id="IPR050319">
    <property type="entry name" value="ABC_transp_ATP-bind"/>
</dbReference>
<dbReference type="GO" id="GO:0005524">
    <property type="term" value="F:ATP binding"/>
    <property type="evidence" value="ECO:0007669"/>
    <property type="project" value="UniProtKB-KW"/>
</dbReference>
<organism evidence="6 7">
    <name type="scientific">Rhodococcus artemisiae</name>
    <dbReference type="NCBI Taxonomy" id="714159"/>
    <lineage>
        <taxon>Bacteria</taxon>
        <taxon>Bacillati</taxon>
        <taxon>Actinomycetota</taxon>
        <taxon>Actinomycetes</taxon>
        <taxon>Mycobacteriales</taxon>
        <taxon>Nocardiaceae</taxon>
        <taxon>Rhodococcus</taxon>
    </lineage>
</organism>
<evidence type="ECO:0000313" key="6">
    <source>
        <dbReference type="EMBL" id="MEE2059225.1"/>
    </source>
</evidence>